<evidence type="ECO:0000313" key="3">
    <source>
        <dbReference type="Proteomes" id="UP000675379"/>
    </source>
</evidence>
<protein>
    <submittedName>
        <fullName evidence="2">Uncharacterized protein</fullName>
    </submittedName>
</protein>
<dbReference type="RefSeq" id="WP_211799259.1">
    <property type="nucleotide sequence ID" value="NZ_JAGSCS010000001.1"/>
</dbReference>
<evidence type="ECO:0000313" key="2">
    <source>
        <dbReference type="EMBL" id="MBR0574734.1"/>
    </source>
</evidence>
<dbReference type="AlphaFoldDB" id="A0A941CMP3"/>
<keyword evidence="1" id="KW-1133">Transmembrane helix</keyword>
<dbReference type="Proteomes" id="UP000675379">
    <property type="component" value="Unassembled WGS sequence"/>
</dbReference>
<feature type="transmembrane region" description="Helical" evidence="1">
    <location>
        <begin position="37"/>
        <end position="55"/>
    </location>
</feature>
<feature type="transmembrane region" description="Helical" evidence="1">
    <location>
        <begin position="67"/>
        <end position="88"/>
    </location>
</feature>
<reference evidence="2" key="1">
    <citation type="submission" date="2021-04" db="EMBL/GenBank/DDBJ databases">
        <title>Proteiniclasticum sedimins sp. nov., an obligate anaerobic bacterium isolated from anaerobic sludge.</title>
        <authorList>
            <person name="Liu J."/>
        </authorList>
    </citation>
    <scope>NUCLEOTIDE SEQUENCE</scope>
    <source>
        <strain evidence="2">BAD-10</strain>
    </source>
</reference>
<organism evidence="2 3">
    <name type="scientific">Proteiniclasticum sediminis</name>
    <dbReference type="NCBI Taxonomy" id="2804028"/>
    <lineage>
        <taxon>Bacteria</taxon>
        <taxon>Bacillati</taxon>
        <taxon>Bacillota</taxon>
        <taxon>Clostridia</taxon>
        <taxon>Eubacteriales</taxon>
        <taxon>Clostridiaceae</taxon>
        <taxon>Proteiniclasticum</taxon>
    </lineage>
</organism>
<keyword evidence="3" id="KW-1185">Reference proteome</keyword>
<comment type="caution">
    <text evidence="2">The sequence shown here is derived from an EMBL/GenBank/DDBJ whole genome shotgun (WGS) entry which is preliminary data.</text>
</comment>
<accession>A0A941CMP3</accession>
<keyword evidence="1" id="KW-0812">Transmembrane</keyword>
<evidence type="ECO:0000256" key="1">
    <source>
        <dbReference type="SAM" id="Phobius"/>
    </source>
</evidence>
<sequence>MDNGTLRLFLYLLLFLAGGAAYSLLLSYFTKNWVLRYLPSLISLLLIPYLVYNMYFGNLEGFLPLAYFIFALTVFAVMVGNVLANLLFDRRQRKKTA</sequence>
<keyword evidence="1" id="KW-0472">Membrane</keyword>
<feature type="transmembrane region" description="Helical" evidence="1">
    <location>
        <begin position="6"/>
        <end position="25"/>
    </location>
</feature>
<name>A0A941CMP3_9CLOT</name>
<dbReference type="EMBL" id="JAGSCS010000001">
    <property type="protein sequence ID" value="MBR0574734.1"/>
    <property type="molecule type" value="Genomic_DNA"/>
</dbReference>
<gene>
    <name evidence="2" type="ORF">KCG48_00120</name>
</gene>
<proteinExistence type="predicted"/>